<evidence type="ECO:0000259" key="6">
    <source>
        <dbReference type="PROSITE" id="PS50977"/>
    </source>
</evidence>
<dbReference type="SUPFAM" id="SSF46689">
    <property type="entry name" value="Homeodomain-like"/>
    <property type="match status" value="1"/>
</dbReference>
<dbReference type="Pfam" id="PF13977">
    <property type="entry name" value="TetR_C_6"/>
    <property type="match status" value="1"/>
</dbReference>
<dbReference type="RefSeq" id="WP_382348918.1">
    <property type="nucleotide sequence ID" value="NZ_JBHMBP010000002.1"/>
</dbReference>
<organism evidence="7 8">
    <name type="scientific">Glycomyces mayteni</name>
    <dbReference type="NCBI Taxonomy" id="543887"/>
    <lineage>
        <taxon>Bacteria</taxon>
        <taxon>Bacillati</taxon>
        <taxon>Actinomycetota</taxon>
        <taxon>Actinomycetes</taxon>
        <taxon>Glycomycetales</taxon>
        <taxon>Glycomycetaceae</taxon>
        <taxon>Glycomyces</taxon>
    </lineage>
</organism>
<evidence type="ECO:0000256" key="5">
    <source>
        <dbReference type="PROSITE-ProRule" id="PRU00335"/>
    </source>
</evidence>
<evidence type="ECO:0000256" key="4">
    <source>
        <dbReference type="ARBA" id="ARBA00023163"/>
    </source>
</evidence>
<feature type="domain" description="HTH tetR-type" evidence="6">
    <location>
        <begin position="18"/>
        <end position="78"/>
    </location>
</feature>
<dbReference type="SUPFAM" id="SSF48498">
    <property type="entry name" value="Tetracyclin repressor-like, C-terminal domain"/>
    <property type="match status" value="1"/>
</dbReference>
<gene>
    <name evidence="7" type="ORF">ACFQS3_09330</name>
</gene>
<dbReference type="InterPro" id="IPR001647">
    <property type="entry name" value="HTH_TetR"/>
</dbReference>
<comment type="caution">
    <text evidence="7">The sequence shown here is derived from an EMBL/GenBank/DDBJ whole genome shotgun (WGS) entry which is preliminary data.</text>
</comment>
<dbReference type="PROSITE" id="PS50977">
    <property type="entry name" value="HTH_TETR_2"/>
    <property type="match status" value="1"/>
</dbReference>
<reference evidence="8" key="1">
    <citation type="journal article" date="2019" name="Int. J. Syst. Evol. Microbiol.">
        <title>The Global Catalogue of Microorganisms (GCM) 10K type strain sequencing project: providing services to taxonomists for standard genome sequencing and annotation.</title>
        <authorList>
            <consortium name="The Broad Institute Genomics Platform"/>
            <consortium name="The Broad Institute Genome Sequencing Center for Infectious Disease"/>
            <person name="Wu L."/>
            <person name="Ma J."/>
        </authorList>
    </citation>
    <scope>NUCLEOTIDE SEQUENCE [LARGE SCALE GENOMIC DNA]</scope>
    <source>
        <strain evidence="8">KACC 12634</strain>
    </source>
</reference>
<dbReference type="Pfam" id="PF00440">
    <property type="entry name" value="TetR_N"/>
    <property type="match status" value="1"/>
</dbReference>
<evidence type="ECO:0000256" key="2">
    <source>
        <dbReference type="ARBA" id="ARBA00023015"/>
    </source>
</evidence>
<evidence type="ECO:0000256" key="3">
    <source>
        <dbReference type="ARBA" id="ARBA00023125"/>
    </source>
</evidence>
<dbReference type="InterPro" id="IPR039538">
    <property type="entry name" value="BetI_C"/>
</dbReference>
<dbReference type="InterPro" id="IPR009057">
    <property type="entry name" value="Homeodomain-like_sf"/>
</dbReference>
<protein>
    <submittedName>
        <fullName evidence="7">TetR/AcrR family transcriptional regulator</fullName>
    </submittedName>
</protein>
<dbReference type="InterPro" id="IPR050109">
    <property type="entry name" value="HTH-type_TetR-like_transc_reg"/>
</dbReference>
<evidence type="ECO:0000313" key="8">
    <source>
        <dbReference type="Proteomes" id="UP001596470"/>
    </source>
</evidence>
<keyword evidence="4" id="KW-0804">Transcription</keyword>
<dbReference type="PRINTS" id="PR00455">
    <property type="entry name" value="HTHTETR"/>
</dbReference>
<feature type="DNA-binding region" description="H-T-H motif" evidence="5">
    <location>
        <begin position="41"/>
        <end position="60"/>
    </location>
</feature>
<keyword evidence="3 5" id="KW-0238">DNA-binding</keyword>
<evidence type="ECO:0000256" key="1">
    <source>
        <dbReference type="ARBA" id="ARBA00022491"/>
    </source>
</evidence>
<dbReference type="Proteomes" id="UP001596470">
    <property type="component" value="Unassembled WGS sequence"/>
</dbReference>
<dbReference type="Gene3D" id="1.10.357.10">
    <property type="entry name" value="Tetracycline Repressor, domain 2"/>
    <property type="match status" value="1"/>
</dbReference>
<keyword evidence="2" id="KW-0805">Transcription regulation</keyword>
<keyword evidence="8" id="KW-1185">Reference proteome</keyword>
<proteinExistence type="predicted"/>
<dbReference type="InterPro" id="IPR036271">
    <property type="entry name" value="Tet_transcr_reg_TetR-rel_C_sf"/>
</dbReference>
<dbReference type="PANTHER" id="PTHR30055:SF234">
    <property type="entry name" value="HTH-TYPE TRANSCRIPTIONAL REGULATOR BETI"/>
    <property type="match status" value="1"/>
</dbReference>
<name>A0ABW2D843_9ACTN</name>
<keyword evidence="1" id="KW-0678">Repressor</keyword>
<sequence length="210" mass="21862">MSDPAGDPAEPAKRLPREEVRRRILAAAAAEFTARGYDDARLDAIAQAAGFTKGAVYSNFGGKRELFAAVLTERADAEHEAVRADVDGVGIGAAVEAAAARVAVRIASDPERGALGLEFAARATRDERVREVLAPMRRAQREAAAEAVAAVAAQTGAPLAVDPALAGTILHCLTNGLSMEHLADPEAIDAATVERALAAVMTLLTGDQER</sequence>
<accession>A0ABW2D843</accession>
<evidence type="ECO:0000313" key="7">
    <source>
        <dbReference type="EMBL" id="MFC6957396.1"/>
    </source>
</evidence>
<dbReference type="PANTHER" id="PTHR30055">
    <property type="entry name" value="HTH-TYPE TRANSCRIPTIONAL REGULATOR RUTR"/>
    <property type="match status" value="1"/>
</dbReference>
<dbReference type="EMBL" id="JBHSYS010000002">
    <property type="protein sequence ID" value="MFC6957396.1"/>
    <property type="molecule type" value="Genomic_DNA"/>
</dbReference>